<sequence>MPAWFELDIFASDIPSQRPTFLYYLSTHLCLIVPACFTATTTLAVPERFIKISGTYLLSSTYTRYEKEASFAPYLDVSYLRGCHYYREADKQAAREGNAKAAIIKSISKASVSFERTLNPLGFIGPPSVL</sequence>
<keyword evidence="1" id="KW-1133">Transmembrane helix</keyword>
<evidence type="ECO:0000313" key="3">
    <source>
        <dbReference type="Proteomes" id="UP000219338"/>
    </source>
</evidence>
<reference evidence="3" key="1">
    <citation type="journal article" date="2017" name="Nat. Ecol. Evol.">
        <title>Genome expansion and lineage-specific genetic innovations in the forest pathogenic fungi Armillaria.</title>
        <authorList>
            <person name="Sipos G."/>
            <person name="Prasanna A.N."/>
            <person name="Walter M.C."/>
            <person name="O'Connor E."/>
            <person name="Balint B."/>
            <person name="Krizsan K."/>
            <person name="Kiss B."/>
            <person name="Hess J."/>
            <person name="Varga T."/>
            <person name="Slot J."/>
            <person name="Riley R."/>
            <person name="Boka B."/>
            <person name="Rigling D."/>
            <person name="Barry K."/>
            <person name="Lee J."/>
            <person name="Mihaltcheva S."/>
            <person name="LaButti K."/>
            <person name="Lipzen A."/>
            <person name="Waldron R."/>
            <person name="Moloney N.M."/>
            <person name="Sperisen C."/>
            <person name="Kredics L."/>
            <person name="Vagvoelgyi C."/>
            <person name="Patrignani A."/>
            <person name="Fitzpatrick D."/>
            <person name="Nagy I."/>
            <person name="Doyle S."/>
            <person name="Anderson J.B."/>
            <person name="Grigoriev I.V."/>
            <person name="Gueldener U."/>
            <person name="Muensterkoetter M."/>
            <person name="Nagy L.G."/>
        </authorList>
    </citation>
    <scope>NUCLEOTIDE SEQUENCE [LARGE SCALE GENOMIC DNA]</scope>
    <source>
        <strain evidence="3">C18/9</strain>
    </source>
</reference>
<keyword evidence="1" id="KW-0472">Membrane</keyword>
<evidence type="ECO:0000313" key="2">
    <source>
        <dbReference type="EMBL" id="SJL10720.1"/>
    </source>
</evidence>
<accession>A0A284RPP5</accession>
<proteinExistence type="predicted"/>
<gene>
    <name evidence="2" type="ORF">ARMOST_14113</name>
</gene>
<protein>
    <submittedName>
        <fullName evidence="2">Uncharacterized protein</fullName>
    </submittedName>
</protein>
<dbReference type="AlphaFoldDB" id="A0A284RPP5"/>
<feature type="transmembrane region" description="Helical" evidence="1">
    <location>
        <begin position="21"/>
        <end position="45"/>
    </location>
</feature>
<organism evidence="2 3">
    <name type="scientific">Armillaria ostoyae</name>
    <name type="common">Armillaria root rot fungus</name>
    <dbReference type="NCBI Taxonomy" id="47428"/>
    <lineage>
        <taxon>Eukaryota</taxon>
        <taxon>Fungi</taxon>
        <taxon>Dikarya</taxon>
        <taxon>Basidiomycota</taxon>
        <taxon>Agaricomycotina</taxon>
        <taxon>Agaricomycetes</taxon>
        <taxon>Agaricomycetidae</taxon>
        <taxon>Agaricales</taxon>
        <taxon>Marasmiineae</taxon>
        <taxon>Physalacriaceae</taxon>
        <taxon>Armillaria</taxon>
    </lineage>
</organism>
<keyword evidence="3" id="KW-1185">Reference proteome</keyword>
<dbReference type="EMBL" id="FUEG01000012">
    <property type="protein sequence ID" value="SJL10720.1"/>
    <property type="molecule type" value="Genomic_DNA"/>
</dbReference>
<keyword evidence="1" id="KW-0812">Transmembrane</keyword>
<name>A0A284RPP5_ARMOS</name>
<dbReference type="Proteomes" id="UP000219338">
    <property type="component" value="Unassembled WGS sequence"/>
</dbReference>
<evidence type="ECO:0000256" key="1">
    <source>
        <dbReference type="SAM" id="Phobius"/>
    </source>
</evidence>